<feature type="compositionally biased region" description="Basic and acidic residues" evidence="1">
    <location>
        <begin position="1282"/>
        <end position="1292"/>
    </location>
</feature>
<dbReference type="Pfam" id="PF02138">
    <property type="entry name" value="Beach"/>
    <property type="match status" value="2"/>
</dbReference>
<evidence type="ECO:0000313" key="5">
    <source>
        <dbReference type="Proteomes" id="UP001470230"/>
    </source>
</evidence>
<evidence type="ECO:0000259" key="2">
    <source>
        <dbReference type="PROSITE" id="PS50197"/>
    </source>
</evidence>
<feature type="region of interest" description="Disordered" evidence="1">
    <location>
        <begin position="1908"/>
        <end position="1936"/>
    </location>
</feature>
<feature type="compositionally biased region" description="Basic and acidic residues" evidence="1">
    <location>
        <begin position="2845"/>
        <end position="2854"/>
    </location>
</feature>
<dbReference type="PROSITE" id="PS51783">
    <property type="entry name" value="PH_BEACH"/>
    <property type="match status" value="1"/>
</dbReference>
<feature type="region of interest" description="Disordered" evidence="1">
    <location>
        <begin position="2975"/>
        <end position="3016"/>
    </location>
</feature>
<feature type="region of interest" description="Disordered" evidence="1">
    <location>
        <begin position="2617"/>
        <end position="2878"/>
    </location>
</feature>
<evidence type="ECO:0000313" key="4">
    <source>
        <dbReference type="EMBL" id="KAK8875901.1"/>
    </source>
</evidence>
<dbReference type="InterPro" id="IPR050865">
    <property type="entry name" value="BEACH_Domain"/>
</dbReference>
<protein>
    <recommendedName>
        <fullName evidence="6">BEACH domain-containing protein</fullName>
    </recommendedName>
</protein>
<dbReference type="PANTHER" id="PTHR13743">
    <property type="entry name" value="BEIGE/BEACH-RELATED"/>
    <property type="match status" value="1"/>
</dbReference>
<organism evidence="4 5">
    <name type="scientific">Tritrichomonas musculus</name>
    <dbReference type="NCBI Taxonomy" id="1915356"/>
    <lineage>
        <taxon>Eukaryota</taxon>
        <taxon>Metamonada</taxon>
        <taxon>Parabasalia</taxon>
        <taxon>Tritrichomonadida</taxon>
        <taxon>Tritrichomonadidae</taxon>
        <taxon>Tritrichomonas</taxon>
    </lineage>
</organism>
<dbReference type="SMART" id="SM01026">
    <property type="entry name" value="Beach"/>
    <property type="match status" value="1"/>
</dbReference>
<dbReference type="InterPro" id="IPR015943">
    <property type="entry name" value="WD40/YVTN_repeat-like_dom_sf"/>
</dbReference>
<feature type="region of interest" description="Disordered" evidence="1">
    <location>
        <begin position="2209"/>
        <end position="2231"/>
    </location>
</feature>
<dbReference type="InterPro" id="IPR031570">
    <property type="entry name" value="NBEA/BDCP_DUF4704"/>
</dbReference>
<feature type="compositionally biased region" description="Low complexity" evidence="1">
    <location>
        <begin position="1908"/>
        <end position="1919"/>
    </location>
</feature>
<dbReference type="Gene3D" id="2.130.10.10">
    <property type="entry name" value="YVTN repeat-like/Quinoprotein amine dehydrogenase"/>
    <property type="match status" value="1"/>
</dbReference>
<gene>
    <name evidence="4" type="ORF">M9Y10_006078</name>
</gene>
<evidence type="ECO:0000256" key="1">
    <source>
        <dbReference type="SAM" id="MobiDB-lite"/>
    </source>
</evidence>
<keyword evidence="5" id="KW-1185">Reference proteome</keyword>
<accession>A0ABR2JDQ0</accession>
<feature type="region of interest" description="Disordered" evidence="1">
    <location>
        <begin position="2110"/>
        <end position="2131"/>
    </location>
</feature>
<reference evidence="4 5" key="1">
    <citation type="submission" date="2024-04" db="EMBL/GenBank/DDBJ databases">
        <title>Tritrichomonas musculus Genome.</title>
        <authorList>
            <person name="Alves-Ferreira E."/>
            <person name="Grigg M."/>
            <person name="Lorenzi H."/>
            <person name="Galac M."/>
        </authorList>
    </citation>
    <scope>NUCLEOTIDE SEQUENCE [LARGE SCALE GENOMIC DNA]</scope>
    <source>
        <strain evidence="4 5">EAF2021</strain>
    </source>
</reference>
<dbReference type="EMBL" id="JAPFFF010000012">
    <property type="protein sequence ID" value="KAK8875901.1"/>
    <property type="molecule type" value="Genomic_DNA"/>
</dbReference>
<dbReference type="InterPro" id="IPR036322">
    <property type="entry name" value="WD40_repeat_dom_sf"/>
</dbReference>
<dbReference type="Proteomes" id="UP001470230">
    <property type="component" value="Unassembled WGS sequence"/>
</dbReference>
<name>A0ABR2JDQ0_9EUKA</name>
<dbReference type="InterPro" id="IPR036372">
    <property type="entry name" value="BEACH_dom_sf"/>
</dbReference>
<dbReference type="Pfam" id="PF14844">
    <property type="entry name" value="PH_BEACH"/>
    <property type="match status" value="1"/>
</dbReference>
<dbReference type="SUPFAM" id="SSF50729">
    <property type="entry name" value="PH domain-like"/>
    <property type="match status" value="1"/>
</dbReference>
<sequence>MINFSCENHPIIRILSLSKNIHNSIENDSPFVIFSKKINEYKKHSRNDKDTFSDPLKVIADISLLLQSIKFRPFSEDELHKIYEMLISGSTMIEIDNIYEFAFPFFSDSIKDITFQSIKSLLLFFQKAKKSNTQSVTQKNKNLSENFYIDLNNENTVESLSIFIFFIFYSTVSWMANSERTKTSEGISVLLDKLNLIMSLFIKFSNLNTCTNLNNNNEDEEKFFIDFTQVKKLAIDTFLFILYYTVEHFPDFTFTDEIFGSLNEFFSKIIFKNANKPKITHKTRANSAPSTYKNAKKKKNADDDEYDNVTFLNSIHILIYFLSIELNKNSEKVPSLCNFISQVIENQTSSEFFTEKLYQHIFDILAGNLSEMNETILQFFVRLSANFDLKDEKILSLFPNFLRNFLDNHTKNPIKIVRYSEQINDDQNLILIGENEEVPIIDYRSDLQNFQFNFLNETTFENGLTLVQGSEAPPSLRQYLPNEVVSRIDLVSELFLGTPFTEQFNRILNEIDKENNLDNFLYYLAVFLSICEDQHEIAPHFIMTIFNSPLFSGKYKDVKKCKFISSAIYSSVCLLVQSDLIKLLMEPIINTKLYLPTVLTEIFQDLNILINYRLQLNSGTQKEEAENDDESIYSYFTSQPFIMIFYNVSLFYQTANINDRQNIDAIEKCRVSLLLFMESFIIQWSRSHFFNTMFMSYLFEPSLQPFVLSHMKSLILSGHCDADIFTSIFESCKLILEKDDRDDRERNRTISLMFRILKIVNSAISPLDSSNLMNRKPFVTSLHKPLTNILLKLKKDEIEFICEIIEYFSITSDQNSIDPLTIQTFSEAIQKIGVTNEIRSKLIRLLAGNQAPSIVSHFEIEQPHALPLFVTLFIGETNSEQLNNNLKLLEQLVTFSTKNAIMCHKGGLDYVLLDLIDNCLKAISIKERSQTNLNEDIEFDFDQSNSEDDSTMSIALFRKDLMMKSSDELRKEVKSAMSLFTKITTVASSIPVVRKYVSLMSASVRIKALLMQKGENESEVMYRKMSDFYFTNLIDLISSKFRMPTTYLPLTARRTPTVEVNSIPASYFSEGFTATFWVYLVQQSVKKSTVLFILKDSDCNEITAKIIDTSFIIMFYSGTKMTTFTLDATFPTEQWFLTTVTVINNKSSNVYTVTASINSNPIYCDCLAGYFELQDSVTITINGNTNDSTCLSTTKTAASANSKAPVRRSLSSMNYDKQKEKDDFLNDNLMSKRAMSVNFVKDDYQDPDDGALLGPFGFFQPLSHSSIIQMHQSGPRSIPKSTYKDSSDDKKVAQNANPTSLTNQPVVKIIYVYFDKLNGAFNAVKDTDCLSTKSSINLRGPKYHQSFSFDEILVQFFKIQSLIPLFKFDEEKADEIVSLFSMVLSLGTYVQTNFHLCHGFSTISHILKHYDGKHLTYSLYSKFVNLNNTLTVQELKTDLIENIIVRFDLWCRSSSIETKQRIIKHWLQVNSEYDTNFNGNYRTFDDIIFSLDYFDAIPLKQSLLKLLFKVEKDDQISLENTNKFIKFIIYQAKVLKRDVSYLLEFLLINCQFFASSNLFVNLATLLSCLSFYYTDNPNEIKHGNNIIFIIIELFNKLYKYKKIQKPRSFYHLVDSMIDIIPIDLFKEEKNILKLIEYSKTIPECLSLLFYGICFCNDYYLSNIQLATPSISSSIYSSYGDSSNSDQLIKLNGIKSDNQLELNRNESDDVFRQKINLIVENLKANGNYCFSKNWFLWPLISAFRINDNFFTNFIMNFIVNSVVESQNNQQQNEPQQTTTTASSSSSSSEQNQNQQKISSRFHWADVVVTIILVGDAFLTFILNKNSTKMLNRIKDVDTFNFIKSFLNVLFLKEKKGDELNEFLNLCQFYIFFKPIWYQNKALQTLIHESPFRRSSSSSSSASCSASISPSPSASSNASSALKMNASKPNSRPMNKLHGCNKSDIFNQLKENFKKEKKYRFSLRFDEEGNWIDRDFAIQLYEESSQFSEFQKINRLIKFLINKQSSFDSNSDSNQMNFNSKEMIKYYNAFIYVNTHMQPFITAMNTLHLKISKSVIKETPISTNDNSIEFTKIIKSIFNRKMENINNFASCCWQQLWISMNAESMPWQMNLKAKPKTTKSEEEEDNDENYSEKEEFIDHLNNPIYPIHWKLDFTPCFAFCPMKLRKEFHYFKHKSLREVQVHELKKRYRNKLKLKNDSEIKKEELMKKIIDEERQSNNKKKEKTQEPPLSILTPTIDSQTANINSNPNSIDLNELVNDESMKELPIDKIRCEMITIKHRMKGRMFFYQDRIELRLKKKKSKKENNEKDVKKIIDIYYDEIRMILSRMILHRPTGIEIFTFLRNSFLLNFNKTHFSQVIAKFNAICPNRNICILTFPSQMNSLNSFSTVSFQFPIAQTTSQSSSSSTMTDHTSAQLPSIYSSMETYLSALTNWWKSGYVSNFNYLIELNLLSGRSFNDPSMYPVFPWIVNDYDCKKIRWRDRDFYRDLSLPVGALNKERLNELCQRREEMIQFNSDFIFLYGAGYSTPLSLFNWMIRLEPFASLHVEMQNGHFDHPHRLFYSIKNAFKMSTSNANDYRELIPEFYFLPGFLENKNKFNFGCLEDDHLAYETMIKKYDMANKQKDDSSGQKHEGSKDNDKNHSDENDNEKEYQNDTTDDDKQRSTTDDDKQRSTTDDDKQRSTTDDDKQRSTTDDDKQRSTTDDDKQRSTTDDDKQRSTTDDDKQRSTTDDDKQRSTTDDDKQRSTTDDDKQRSTTDDDKQRSTTDDDKQRSTTDDDKQRSTTDDDKQRSTTDDEKHRSTTDDEKHRSTTDDDKQRSTTDDDKQRSTTDGGKNSDDDDDEEVGIKKSKRETSSIHNDNEEFEESSKTSSTKKKPRPIDDVALPSWASSPLDFIYKHRKILESRHVSHHLNEWIDLIFGVEQKNPEINQFHPWMYSNVWTKRQQQKSRRSSNISSSNSHGHIQKVIISSSSLMFSSSSSLSASNSSLPVIDAQRDSENENENTDNAEMNENETDSGAGDEYGIPSVSEIEGFLMQCGQIPQQLFVEKHPTKQKLKRQLFLKENLVVKINTGDDLDDNSNDPAYFFYSTFLAPPVSSFPKDKSEVTIDFACFIKKERSAIDSKERLIFAYITDDGLLVKAVVSTSGVDCELVCEDKIDLDQLSQKKFRYFNGYLAASTETGKVQIFNIKGGELVKELKDHIGSLNCLASDHILFVSSGSDSSTNIYDQKLDLLFSIPSFRGRIISSYVNSIFSIVASITQDSSLFLISTSTGTITKVISLHNRQPLSVIVTNAWGFIVVFAEENIFNKSSEKWQICHFFMLYSINGEKICERKVDFIFSISAWVTFTSCDGFDYLGVCDDKGNLYAFEVYPFITSSEIQNDHNNKEKFDINDDFIDFNESSDSSSPLTPIFKSNTTVKTLFYWNDWRTIVGIGRDGSAFFVPLEYHQL</sequence>
<evidence type="ECO:0008006" key="6">
    <source>
        <dbReference type="Google" id="ProtNLM"/>
    </source>
</evidence>
<proteinExistence type="predicted"/>
<dbReference type="PANTHER" id="PTHR13743:SF161">
    <property type="entry name" value="BEIGE_BEACH DOMAIN CONTAINING PROTEIN"/>
    <property type="match status" value="1"/>
</dbReference>
<dbReference type="Gene3D" id="2.30.29.30">
    <property type="entry name" value="Pleckstrin-homology domain (PH domain)/Phosphotyrosine-binding domain (PTB)"/>
    <property type="match status" value="1"/>
</dbReference>
<dbReference type="SUPFAM" id="SSF81837">
    <property type="entry name" value="BEACH domain"/>
    <property type="match status" value="2"/>
</dbReference>
<dbReference type="InterPro" id="IPR011993">
    <property type="entry name" value="PH-like_dom_sf"/>
</dbReference>
<dbReference type="PROSITE" id="PS50197">
    <property type="entry name" value="BEACH"/>
    <property type="match status" value="1"/>
</dbReference>
<dbReference type="CDD" id="cd06071">
    <property type="entry name" value="Beach"/>
    <property type="match status" value="1"/>
</dbReference>
<dbReference type="InterPro" id="IPR000409">
    <property type="entry name" value="BEACH_dom"/>
</dbReference>
<feature type="region of interest" description="Disordered" evidence="1">
    <location>
        <begin position="1271"/>
        <end position="1297"/>
    </location>
</feature>
<dbReference type="Pfam" id="PF15787">
    <property type="entry name" value="DUF4704"/>
    <property type="match status" value="1"/>
</dbReference>
<feature type="region of interest" description="Disordered" evidence="1">
    <location>
        <begin position="1767"/>
        <end position="1790"/>
    </location>
</feature>
<dbReference type="InterPro" id="IPR023362">
    <property type="entry name" value="PH-BEACH_dom"/>
</dbReference>
<feature type="compositionally biased region" description="Acidic residues" evidence="1">
    <location>
        <begin position="2993"/>
        <end position="3008"/>
    </location>
</feature>
<feature type="domain" description="BEACH" evidence="2">
    <location>
        <begin position="2416"/>
        <end position="2722"/>
    </location>
</feature>
<dbReference type="SUPFAM" id="SSF50978">
    <property type="entry name" value="WD40 repeat-like"/>
    <property type="match status" value="1"/>
</dbReference>
<evidence type="ECO:0000259" key="3">
    <source>
        <dbReference type="PROSITE" id="PS51783"/>
    </source>
</evidence>
<feature type="compositionally biased region" description="Basic and acidic residues" evidence="1">
    <location>
        <begin position="2617"/>
        <end position="2822"/>
    </location>
</feature>
<comment type="caution">
    <text evidence="4">The sequence shown here is derived from an EMBL/GenBank/DDBJ whole genome shotgun (WGS) entry which is preliminary data.</text>
</comment>
<feature type="domain" description="BEACH-type PH" evidence="3">
    <location>
        <begin position="2258"/>
        <end position="2363"/>
    </location>
</feature>
<dbReference type="Gene3D" id="1.10.1540.10">
    <property type="entry name" value="BEACH domain"/>
    <property type="match status" value="2"/>
</dbReference>